<name>A0A2I0KNA6_PUNGR</name>
<protein>
    <submittedName>
        <fullName evidence="1">Uncharacterized protein</fullName>
    </submittedName>
</protein>
<reference evidence="1 2" key="1">
    <citation type="submission" date="2017-11" db="EMBL/GenBank/DDBJ databases">
        <title>De-novo sequencing of pomegranate (Punica granatum L.) genome.</title>
        <authorList>
            <person name="Akparov Z."/>
            <person name="Amiraslanov A."/>
            <person name="Hajiyeva S."/>
            <person name="Abbasov M."/>
            <person name="Kaur K."/>
            <person name="Hamwieh A."/>
            <person name="Solovyev V."/>
            <person name="Salamov A."/>
            <person name="Braich B."/>
            <person name="Kosarev P."/>
            <person name="Mahmoud A."/>
            <person name="Hajiyev E."/>
            <person name="Babayeva S."/>
            <person name="Izzatullayeva V."/>
            <person name="Mammadov A."/>
            <person name="Mammadov A."/>
            <person name="Sharifova S."/>
            <person name="Ojaghi J."/>
            <person name="Eynullazada K."/>
            <person name="Bayramov B."/>
            <person name="Abdulazimova A."/>
            <person name="Shahmuradov I."/>
        </authorList>
    </citation>
    <scope>NUCLEOTIDE SEQUENCE [LARGE SCALE GENOMIC DNA]</scope>
    <source>
        <strain evidence="2">cv. AG2017</strain>
        <tissue evidence="1">Leaf</tissue>
    </source>
</reference>
<sequence length="145" mass="16229">MSVHRNAQRGSELPGQFIDRLGSVNKDLASAVRRRRRRKEQSGSNSVAADSHLLQLRLCGQIGDLREAEGKQRQELSIERERERERGWRDDGFWFCGVDAGGVVVAVVARSCKRGRGGKGQAERSGANELRLERREVGYGVGWLL</sequence>
<evidence type="ECO:0000313" key="2">
    <source>
        <dbReference type="Proteomes" id="UP000233551"/>
    </source>
</evidence>
<organism evidence="1 2">
    <name type="scientific">Punica granatum</name>
    <name type="common">Pomegranate</name>
    <dbReference type="NCBI Taxonomy" id="22663"/>
    <lineage>
        <taxon>Eukaryota</taxon>
        <taxon>Viridiplantae</taxon>
        <taxon>Streptophyta</taxon>
        <taxon>Embryophyta</taxon>
        <taxon>Tracheophyta</taxon>
        <taxon>Spermatophyta</taxon>
        <taxon>Magnoliopsida</taxon>
        <taxon>eudicotyledons</taxon>
        <taxon>Gunneridae</taxon>
        <taxon>Pentapetalae</taxon>
        <taxon>rosids</taxon>
        <taxon>malvids</taxon>
        <taxon>Myrtales</taxon>
        <taxon>Lythraceae</taxon>
        <taxon>Punica</taxon>
    </lineage>
</organism>
<comment type="caution">
    <text evidence="1">The sequence shown here is derived from an EMBL/GenBank/DDBJ whole genome shotgun (WGS) entry which is preliminary data.</text>
</comment>
<proteinExistence type="predicted"/>
<dbReference type="AlphaFoldDB" id="A0A2I0KNA6"/>
<evidence type="ECO:0000313" key="1">
    <source>
        <dbReference type="EMBL" id="PKI69971.1"/>
    </source>
</evidence>
<dbReference type="Proteomes" id="UP000233551">
    <property type="component" value="Unassembled WGS sequence"/>
</dbReference>
<dbReference type="EMBL" id="PGOL01000477">
    <property type="protein sequence ID" value="PKI69971.1"/>
    <property type="molecule type" value="Genomic_DNA"/>
</dbReference>
<gene>
    <name evidence="1" type="ORF">CRG98_009574</name>
</gene>
<keyword evidence="2" id="KW-1185">Reference proteome</keyword>
<accession>A0A2I0KNA6</accession>